<dbReference type="Gene3D" id="1.25.40.10">
    <property type="entry name" value="Tetratricopeptide repeat domain"/>
    <property type="match status" value="4"/>
</dbReference>
<feature type="compositionally biased region" description="Polar residues" evidence="2">
    <location>
        <begin position="455"/>
        <end position="475"/>
    </location>
</feature>
<evidence type="ECO:0000313" key="4">
    <source>
        <dbReference type="Proteomes" id="UP000184480"/>
    </source>
</evidence>
<feature type="region of interest" description="Disordered" evidence="2">
    <location>
        <begin position="1013"/>
        <end position="1156"/>
    </location>
</feature>
<accession>A0A1M5D5U0</accession>
<dbReference type="SMART" id="SM00028">
    <property type="entry name" value="TPR"/>
    <property type="match status" value="3"/>
</dbReference>
<keyword evidence="1" id="KW-0802">TPR repeat</keyword>
<proteinExistence type="predicted"/>
<dbReference type="InterPro" id="IPR011990">
    <property type="entry name" value="TPR-like_helical_dom_sf"/>
</dbReference>
<dbReference type="GO" id="GO:0061574">
    <property type="term" value="C:ASAP complex"/>
    <property type="evidence" value="ECO:0007669"/>
    <property type="project" value="TreeGrafter"/>
</dbReference>
<dbReference type="RefSeq" id="WP_139262052.1">
    <property type="nucleotide sequence ID" value="NZ_BBXL01000004.1"/>
</dbReference>
<dbReference type="PANTHER" id="PTHR46589:SF1">
    <property type="entry name" value="APOPTOTIC CHROMATIN CONDENSATION INDUCER IN THE NUCLEUS"/>
    <property type="match status" value="1"/>
</dbReference>
<feature type="repeat" description="TPR" evidence="1">
    <location>
        <begin position="318"/>
        <end position="351"/>
    </location>
</feature>
<evidence type="ECO:0000313" key="3">
    <source>
        <dbReference type="EMBL" id="SHF62210.1"/>
    </source>
</evidence>
<feature type="region of interest" description="Disordered" evidence="2">
    <location>
        <begin position="524"/>
        <end position="557"/>
    </location>
</feature>
<dbReference type="Pfam" id="PF13432">
    <property type="entry name" value="TPR_16"/>
    <property type="match status" value="1"/>
</dbReference>
<protein>
    <submittedName>
        <fullName evidence="3">Tetratricopeptide repeat-containing protein</fullName>
    </submittedName>
</protein>
<dbReference type="SUPFAM" id="SSF81901">
    <property type="entry name" value="HCP-like"/>
    <property type="match status" value="1"/>
</dbReference>
<feature type="region of interest" description="Disordered" evidence="2">
    <location>
        <begin position="933"/>
        <end position="978"/>
    </location>
</feature>
<keyword evidence="4" id="KW-1185">Reference proteome</keyword>
<feature type="compositionally biased region" description="Basic and acidic residues" evidence="2">
    <location>
        <begin position="1018"/>
        <end position="1064"/>
    </location>
</feature>
<name>A0A1M5D5U0_9BACT</name>
<dbReference type="SUPFAM" id="SSF48452">
    <property type="entry name" value="TPR-like"/>
    <property type="match status" value="1"/>
</dbReference>
<feature type="compositionally biased region" description="Low complexity" evidence="2">
    <location>
        <begin position="1066"/>
        <end position="1082"/>
    </location>
</feature>
<evidence type="ECO:0000256" key="1">
    <source>
        <dbReference type="PROSITE-ProRule" id="PRU00339"/>
    </source>
</evidence>
<gene>
    <name evidence="3" type="ORF">SAMN05444362_10882</name>
</gene>
<evidence type="ECO:0000256" key="2">
    <source>
        <dbReference type="SAM" id="MobiDB-lite"/>
    </source>
</evidence>
<dbReference type="OrthoDB" id="1522549at2"/>
<reference evidence="4" key="1">
    <citation type="submission" date="2016-11" db="EMBL/GenBank/DDBJ databases">
        <authorList>
            <person name="Varghese N."/>
            <person name="Submissions S."/>
        </authorList>
    </citation>
    <scope>NUCLEOTIDE SEQUENCE [LARGE SCALE GENOMIC DNA]</scope>
    <source>
        <strain evidence="4">DSM 27370</strain>
    </source>
</reference>
<dbReference type="InterPro" id="IPR019734">
    <property type="entry name" value="TPR_rpt"/>
</dbReference>
<dbReference type="Proteomes" id="UP000184480">
    <property type="component" value="Unassembled WGS sequence"/>
</dbReference>
<feature type="repeat" description="TPR" evidence="1">
    <location>
        <begin position="245"/>
        <end position="278"/>
    </location>
</feature>
<dbReference type="InterPro" id="IPR052793">
    <property type="entry name" value="EJC-associated_protein"/>
</dbReference>
<feature type="compositionally biased region" description="Basic and acidic residues" evidence="2">
    <location>
        <begin position="1083"/>
        <end position="1156"/>
    </location>
</feature>
<sequence length="1156" mass="134025">MKYRNIILAGATLIMFAGCSTKKNTRNTRWYHEINTRYNIYFNAEEAYKENLEQKMKSRNDNLSLLLDIYPVREEDGLKEQTGGAFDVSVDKTTKAIKLHSIKAKPQRDPSRRKDVEYQNWLKQQEFNPFLKNAWLLLGKSEYQNEDYLQSVSTLSYVTRLYKDDIEVVTEARIWIAKGYIAMGWFYEAEDTFHKIKISGGVPSGLQSEYDAVYADFLLRKKDYTEAIPYLEKAIKSESDGYQRMRMRYLLGQLYAREGNSAKAYEAFDKVMGMSTPYLFTFNAKIQQANLVDDVNRKEVLNKLNKMLRDSKNKEYLDQVYFAIGNIYLNQRDTLKAAENYRKAIEKSVRGGYNKAVNEVQLGDIYFAQRDYVRAQPCYSGALAGLSKKHEQYPRVSLRSEVLDELVVYVKAVHLQDSLQALARMPEDERMAVIYKIIADQKKADEQELKELSRENSTFTGNPNDPLFTPNTPNIPTGPAVTGGVGSSTFYFYNKELVNSGKVAFKQRWGGRKLEDDWRRKDKQVSLVADNQQDKEEEAEEKEKKEKTDQPDGLPEKYNPDFYLKQIPLTPQAISESNTIIEDAYFNMGKIYNEKLGDYQLAIDAFETDLRRFILSPNREEIYYQLFLINLRLGDHEQTARYRNMLLRSFPESIYAAALSDPNYEWNIRNMHELETGLYDQTYQAYLAGNVAQVQANYDSMKTKYPLSVLIPKFKFLNALTYAQTNNAEKFKEELTELIDKYPKEDVTELAAEMLKGALEGRPLSPDSSPMRGMIWDLKLGNALKEGEEAEGIDFVANPDAEYMLVFLYQSNSIDKNQLIYDVASYNFSKFVYQTFDLSFAETNSLEMLQVRGFKSFQDVILYIDMAFEKNSLMDSLDPSIIPIPISTDNYIALLNGKTLNEYFLFFEENYTKEMIPLIMYWNQQREKALAAPAETVPEETKPLEEEKTEEPEIVRPPITPTPPKKEPEVIKKEDDTQSIGVDKILDEDQIEKADELINKAQDILDNPVEGLKNLFKSSDKPKLTKEEKAAEKEEKRKQKEEEKRKKAEEDAARKAAERVEQARQDSISSAEKAAADAIKAAKQADENEKRAALKAKEDARKERQQELKAKEKARKEELKRRENERKEQLKQRERERKEKLEQRRREENARKQNKS</sequence>
<feature type="compositionally biased region" description="Basic and acidic residues" evidence="2">
    <location>
        <begin position="939"/>
        <end position="954"/>
    </location>
</feature>
<feature type="compositionally biased region" description="Basic and acidic residues" evidence="2">
    <location>
        <begin position="964"/>
        <end position="976"/>
    </location>
</feature>
<organism evidence="3 4">
    <name type="scientific">Dysgonomonas macrotermitis</name>
    <dbReference type="NCBI Taxonomy" id="1346286"/>
    <lineage>
        <taxon>Bacteria</taxon>
        <taxon>Pseudomonadati</taxon>
        <taxon>Bacteroidota</taxon>
        <taxon>Bacteroidia</taxon>
        <taxon>Bacteroidales</taxon>
        <taxon>Dysgonomonadaceae</taxon>
        <taxon>Dysgonomonas</taxon>
    </lineage>
</organism>
<dbReference type="EMBL" id="FQUC01000008">
    <property type="protein sequence ID" value="SHF62210.1"/>
    <property type="molecule type" value="Genomic_DNA"/>
</dbReference>
<dbReference type="PROSITE" id="PS50005">
    <property type="entry name" value="TPR"/>
    <property type="match status" value="2"/>
</dbReference>
<dbReference type="PROSITE" id="PS51257">
    <property type="entry name" value="PROKAR_LIPOPROTEIN"/>
    <property type="match status" value="1"/>
</dbReference>
<dbReference type="PANTHER" id="PTHR46589">
    <property type="entry name" value="APOPTOTIC CHROMATIN CONDENSATION INDUCER IN THE NUCLEUS"/>
    <property type="match status" value="1"/>
</dbReference>
<feature type="compositionally biased region" description="Basic and acidic residues" evidence="2">
    <location>
        <begin position="541"/>
        <end position="557"/>
    </location>
</feature>
<dbReference type="Pfam" id="PF13181">
    <property type="entry name" value="TPR_8"/>
    <property type="match status" value="2"/>
</dbReference>
<dbReference type="STRING" id="1346286.SAMN05444362_10882"/>
<dbReference type="GO" id="GO:0008380">
    <property type="term" value="P:RNA splicing"/>
    <property type="evidence" value="ECO:0007669"/>
    <property type="project" value="TreeGrafter"/>
</dbReference>
<feature type="region of interest" description="Disordered" evidence="2">
    <location>
        <begin position="454"/>
        <end position="476"/>
    </location>
</feature>
<dbReference type="GO" id="GO:0003723">
    <property type="term" value="F:RNA binding"/>
    <property type="evidence" value="ECO:0007669"/>
    <property type="project" value="TreeGrafter"/>
</dbReference>
<dbReference type="AlphaFoldDB" id="A0A1M5D5U0"/>